<evidence type="ECO:0000313" key="2">
    <source>
        <dbReference type="Proteomes" id="UP000057737"/>
    </source>
</evidence>
<dbReference type="InterPro" id="IPR011051">
    <property type="entry name" value="RmlC_Cupin_sf"/>
</dbReference>
<evidence type="ECO:0008006" key="3">
    <source>
        <dbReference type="Google" id="ProtNLM"/>
    </source>
</evidence>
<dbReference type="Proteomes" id="UP000057737">
    <property type="component" value="Unassembled WGS sequence"/>
</dbReference>
<name>A0A109K225_9BRAD</name>
<protein>
    <recommendedName>
        <fullName evidence="3">Cupin domain-containing protein</fullName>
    </recommendedName>
</protein>
<comment type="caution">
    <text evidence="1">The sequence shown here is derived from an EMBL/GenBank/DDBJ whole genome shotgun (WGS) entry which is preliminary data.</text>
</comment>
<keyword evidence="2" id="KW-1185">Reference proteome</keyword>
<dbReference type="SUPFAM" id="SSF51182">
    <property type="entry name" value="RmlC-like cupins"/>
    <property type="match status" value="1"/>
</dbReference>
<gene>
    <name evidence="1" type="ORF">AS156_32025</name>
</gene>
<evidence type="ECO:0000313" key="1">
    <source>
        <dbReference type="EMBL" id="KWV59295.1"/>
    </source>
</evidence>
<dbReference type="OrthoDB" id="9800684at2"/>
<organism evidence="1 2">
    <name type="scientific">Bradyrhizobium macuxiense</name>
    <dbReference type="NCBI Taxonomy" id="1755647"/>
    <lineage>
        <taxon>Bacteria</taxon>
        <taxon>Pseudomonadati</taxon>
        <taxon>Pseudomonadota</taxon>
        <taxon>Alphaproteobacteria</taxon>
        <taxon>Hyphomicrobiales</taxon>
        <taxon>Nitrobacteraceae</taxon>
        <taxon>Bradyrhizobium</taxon>
    </lineage>
</organism>
<dbReference type="EMBL" id="LNCU01000032">
    <property type="protein sequence ID" value="KWV59295.1"/>
    <property type="molecule type" value="Genomic_DNA"/>
</dbReference>
<reference evidence="1 2" key="1">
    <citation type="submission" date="2015-11" db="EMBL/GenBank/DDBJ databases">
        <title>Draft Genome Sequence of the Strain BR 10303 (Bradyrhizobium sp.) isolated from nodules of Centrolobium paraense.</title>
        <authorList>
            <person name="Zelli J.E."/>
            <person name="Simoes-Araujo J.L."/>
            <person name="Barauna A.C."/>
            <person name="Silva K."/>
        </authorList>
    </citation>
    <scope>NUCLEOTIDE SEQUENCE [LARGE SCALE GENOMIC DNA]</scope>
    <source>
        <strain evidence="1 2">BR 10303</strain>
    </source>
</reference>
<accession>A0A109K225</accession>
<dbReference type="RefSeq" id="WP_066502149.1">
    <property type="nucleotide sequence ID" value="NZ_LNCU01000032.1"/>
</dbReference>
<dbReference type="AlphaFoldDB" id="A0A109K225"/>
<dbReference type="InterPro" id="IPR014710">
    <property type="entry name" value="RmlC-like_jellyroll"/>
</dbReference>
<proteinExistence type="predicted"/>
<sequence length="138" mass="15620">MSGNPRAAWPKELQEAYEAGKWNGAVGSVLVSETAKLRIWHLHIPAGTWFGFHRHVLSHFWTAMTDGRSRNWFEDGSSAERILYKGFTQHRELNEGEYLVHAVHNIGDTDLSFTTVEFLDGPNQPLPIPDRVRLVAPA</sequence>
<dbReference type="Gene3D" id="2.60.120.10">
    <property type="entry name" value="Jelly Rolls"/>
    <property type="match status" value="1"/>
</dbReference>